<protein>
    <recommendedName>
        <fullName evidence="9">2-dehydropantoate 2-reductase</fullName>
    </recommendedName>
</protein>
<dbReference type="InterPro" id="IPR050838">
    <property type="entry name" value="Ketopantoate_reductase"/>
</dbReference>
<feature type="region of interest" description="Disordered" evidence="4">
    <location>
        <begin position="1"/>
        <end position="22"/>
    </location>
</feature>
<comment type="caution">
    <text evidence="7">The sequence shown here is derived from an EMBL/GenBank/DDBJ whole genome shotgun (WGS) entry which is preliminary data.</text>
</comment>
<dbReference type="InterPro" id="IPR008927">
    <property type="entry name" value="6-PGluconate_DH-like_C_sf"/>
</dbReference>
<name>A0AAN6RXK4_9PEZI</name>
<accession>A0AAN6RXK4</accession>
<dbReference type="EMBL" id="MU855323">
    <property type="protein sequence ID" value="KAK3906590.1"/>
    <property type="molecule type" value="Genomic_DNA"/>
</dbReference>
<proteinExistence type="inferred from homology"/>
<reference evidence="7" key="1">
    <citation type="journal article" date="2023" name="Mol. Phylogenet. Evol.">
        <title>Genome-scale phylogeny and comparative genomics of the fungal order Sordariales.</title>
        <authorList>
            <person name="Hensen N."/>
            <person name="Bonometti L."/>
            <person name="Westerberg I."/>
            <person name="Brannstrom I.O."/>
            <person name="Guillou S."/>
            <person name="Cros-Aarteil S."/>
            <person name="Calhoun S."/>
            <person name="Haridas S."/>
            <person name="Kuo A."/>
            <person name="Mondo S."/>
            <person name="Pangilinan J."/>
            <person name="Riley R."/>
            <person name="LaButti K."/>
            <person name="Andreopoulos B."/>
            <person name="Lipzen A."/>
            <person name="Chen C."/>
            <person name="Yan M."/>
            <person name="Daum C."/>
            <person name="Ng V."/>
            <person name="Clum A."/>
            <person name="Steindorff A."/>
            <person name="Ohm R.A."/>
            <person name="Martin F."/>
            <person name="Silar P."/>
            <person name="Natvig D.O."/>
            <person name="Lalanne C."/>
            <person name="Gautier V."/>
            <person name="Ament-Velasquez S.L."/>
            <person name="Kruys A."/>
            <person name="Hutchinson M.I."/>
            <person name="Powell A.J."/>
            <person name="Barry K."/>
            <person name="Miller A.N."/>
            <person name="Grigoriev I.V."/>
            <person name="Debuchy R."/>
            <person name="Gladieux P."/>
            <person name="Hiltunen Thoren M."/>
            <person name="Johannesson H."/>
        </authorList>
    </citation>
    <scope>NUCLEOTIDE SEQUENCE</scope>
    <source>
        <strain evidence="7">CBS 103.79</strain>
    </source>
</reference>
<gene>
    <name evidence="7" type="ORF">C8A05DRAFT_11687</name>
</gene>
<dbReference type="Gene3D" id="1.10.1040.10">
    <property type="entry name" value="N-(1-d-carboxylethyl)-l-norvaline Dehydrogenase, domain 2"/>
    <property type="match status" value="1"/>
</dbReference>
<evidence type="ECO:0000259" key="6">
    <source>
        <dbReference type="Pfam" id="PF08546"/>
    </source>
</evidence>
<organism evidence="7 8">
    <name type="scientific">Staphylotrichum tortipilum</name>
    <dbReference type="NCBI Taxonomy" id="2831512"/>
    <lineage>
        <taxon>Eukaryota</taxon>
        <taxon>Fungi</taxon>
        <taxon>Dikarya</taxon>
        <taxon>Ascomycota</taxon>
        <taxon>Pezizomycotina</taxon>
        <taxon>Sordariomycetes</taxon>
        <taxon>Sordariomycetidae</taxon>
        <taxon>Sordariales</taxon>
        <taxon>Chaetomiaceae</taxon>
        <taxon>Staphylotrichum</taxon>
    </lineage>
</organism>
<dbReference type="SUPFAM" id="SSF48179">
    <property type="entry name" value="6-phosphogluconate dehydrogenase C-terminal domain-like"/>
    <property type="match status" value="1"/>
</dbReference>
<evidence type="ECO:0000259" key="5">
    <source>
        <dbReference type="Pfam" id="PF02558"/>
    </source>
</evidence>
<dbReference type="GO" id="GO:0008677">
    <property type="term" value="F:2-dehydropantoate 2-reductase activity"/>
    <property type="evidence" value="ECO:0007669"/>
    <property type="project" value="TreeGrafter"/>
</dbReference>
<reference evidence="7" key="2">
    <citation type="submission" date="2023-05" db="EMBL/GenBank/DDBJ databases">
        <authorList>
            <consortium name="Lawrence Berkeley National Laboratory"/>
            <person name="Steindorff A."/>
            <person name="Hensen N."/>
            <person name="Bonometti L."/>
            <person name="Westerberg I."/>
            <person name="Brannstrom I.O."/>
            <person name="Guillou S."/>
            <person name="Cros-Aarteil S."/>
            <person name="Calhoun S."/>
            <person name="Haridas S."/>
            <person name="Kuo A."/>
            <person name="Mondo S."/>
            <person name="Pangilinan J."/>
            <person name="Riley R."/>
            <person name="Labutti K."/>
            <person name="Andreopoulos B."/>
            <person name="Lipzen A."/>
            <person name="Chen C."/>
            <person name="Yanf M."/>
            <person name="Daum C."/>
            <person name="Ng V."/>
            <person name="Clum A."/>
            <person name="Ohm R."/>
            <person name="Martin F."/>
            <person name="Silar P."/>
            <person name="Natvig D."/>
            <person name="Lalanne C."/>
            <person name="Gautier V."/>
            <person name="Ament-Velasquez S.L."/>
            <person name="Kruys A."/>
            <person name="Hutchinson M.I."/>
            <person name="Powell A.J."/>
            <person name="Barry K."/>
            <person name="Miller A.N."/>
            <person name="Grigoriev I.V."/>
            <person name="Debuchy R."/>
            <person name="Gladieux P."/>
            <person name="Thoren M.H."/>
            <person name="Johannesson H."/>
        </authorList>
    </citation>
    <scope>NUCLEOTIDE SEQUENCE</scope>
    <source>
        <strain evidence="7">CBS 103.79</strain>
    </source>
</reference>
<evidence type="ECO:0000256" key="3">
    <source>
        <dbReference type="ARBA" id="ARBA00023002"/>
    </source>
</evidence>
<evidence type="ECO:0000256" key="4">
    <source>
        <dbReference type="SAM" id="MobiDB-lite"/>
    </source>
</evidence>
<dbReference type="InterPro" id="IPR013332">
    <property type="entry name" value="KPR_N"/>
</dbReference>
<dbReference type="GO" id="GO:0050661">
    <property type="term" value="F:NADP binding"/>
    <property type="evidence" value="ECO:0007669"/>
    <property type="project" value="TreeGrafter"/>
</dbReference>
<keyword evidence="2" id="KW-0521">NADP</keyword>
<evidence type="ECO:0000313" key="8">
    <source>
        <dbReference type="Proteomes" id="UP001303889"/>
    </source>
</evidence>
<evidence type="ECO:0000256" key="1">
    <source>
        <dbReference type="ARBA" id="ARBA00007870"/>
    </source>
</evidence>
<dbReference type="PANTHER" id="PTHR43765">
    <property type="entry name" value="2-DEHYDROPANTOATE 2-REDUCTASE-RELATED"/>
    <property type="match status" value="1"/>
</dbReference>
<dbReference type="Pfam" id="PF02558">
    <property type="entry name" value="ApbA"/>
    <property type="match status" value="1"/>
</dbReference>
<evidence type="ECO:0000256" key="2">
    <source>
        <dbReference type="ARBA" id="ARBA00022857"/>
    </source>
</evidence>
<dbReference type="InterPro" id="IPR013328">
    <property type="entry name" value="6PGD_dom2"/>
</dbReference>
<dbReference type="GO" id="GO:0005739">
    <property type="term" value="C:mitochondrion"/>
    <property type="evidence" value="ECO:0007669"/>
    <property type="project" value="TreeGrafter"/>
</dbReference>
<feature type="region of interest" description="Disordered" evidence="4">
    <location>
        <begin position="60"/>
        <end position="86"/>
    </location>
</feature>
<keyword evidence="8" id="KW-1185">Reference proteome</keyword>
<feature type="domain" description="Ketopantoate reductase C-terminal" evidence="6">
    <location>
        <begin position="330"/>
        <end position="463"/>
    </location>
</feature>
<dbReference type="PANTHER" id="PTHR43765:SF2">
    <property type="entry name" value="2-DEHYDROPANTOATE 2-REDUCTASE"/>
    <property type="match status" value="1"/>
</dbReference>
<comment type="similarity">
    <text evidence="1">Belongs to the ketopantoate reductase family.</text>
</comment>
<evidence type="ECO:0000313" key="7">
    <source>
        <dbReference type="EMBL" id="KAK3906590.1"/>
    </source>
</evidence>
<feature type="domain" description="Ketopantoate reductase N-terminal" evidence="5">
    <location>
        <begin position="119"/>
        <end position="250"/>
    </location>
</feature>
<sequence length="542" mass="59896">MVGRGASCPALGRHFTSSTRNATQGYSKYAPWNTAGPLPPHLAGRPGPLAVSFVVNRPAPAEARTSRTKPTPSQYRPAVPADQQTEKDLDRIRSRVALWDADERPTRAPPLLLPQSEVVHVMGLNPAGLYIAHTLAGCETIPPVRFILDKYSYLRRWREARQRLTLYRGDTRIDRLGIMAQYVSEQQAELGGGEFIDNLIVTLPAAQVVKALGLIKHRLNHNSTICLVNDGLGVAEALIETYFPDPFSRPVFLLGHLTTALGYTTSRLAVSEVRAGRLHLSIFSSQGHDVNRPFLIKHHPPLEKTTRATHLIRILAAMPGLHATGHPMPDFLSYKLPKLAFRTIVEPLAALFDCRYDALPKNRHARHLMDQLIGELSSVISRLPECRDSDKLRQFAVVESLRKDSFRKLMLQRTADSPMRAQVTRGWATDLEFLSGYFAKRGREVQASIKALEAVMWSVRAKQNEQLKKLANEIPFETSELVDGHGEARMVSTSEPVEGQGEVGMESTPELVDGQGKVGVVSTAVGRDDAASVHHIVNTGEA</sequence>
<evidence type="ECO:0008006" key="9">
    <source>
        <dbReference type="Google" id="ProtNLM"/>
    </source>
</evidence>
<dbReference type="Gene3D" id="3.40.50.720">
    <property type="entry name" value="NAD(P)-binding Rossmann-like Domain"/>
    <property type="match status" value="1"/>
</dbReference>
<dbReference type="InterPro" id="IPR013752">
    <property type="entry name" value="KPA_reductase"/>
</dbReference>
<dbReference type="Proteomes" id="UP001303889">
    <property type="component" value="Unassembled WGS sequence"/>
</dbReference>
<dbReference type="Pfam" id="PF08546">
    <property type="entry name" value="ApbA_C"/>
    <property type="match status" value="1"/>
</dbReference>
<keyword evidence="3" id="KW-0560">Oxidoreductase</keyword>
<dbReference type="AlphaFoldDB" id="A0AAN6RXK4"/>